<feature type="transmembrane region" description="Helical" evidence="2">
    <location>
        <begin position="143"/>
        <end position="162"/>
    </location>
</feature>
<sequence length="392" mass="43947">MVNALATGELLSFFNLPLYLSVCSSLNRYKSASSPFFLQLLFSSDRLYSFFTEYAFCPIACQETHPPYQLTVLSSRTTKLLIHCDGLLFLHLICIRHVSNSPRHSSTPFDIQSVEMFSLTTARLTFVLAFLMKLLEPMVDEAIFIILSEVFTMTTAIINVFLGLDANNTPTRHCFLSAMSFWTSALAFGLVDTITFSAVCDLTHWSCLAQAIMATSVFAAALSPFLSKNGLPAPTTVAQDVFETRTITSARRSPPPHLRHSPETVAAAASAARQRELEYKQRKELAEQQEKDRKQSPPRRQQQQHNFRGRARNINSSNKKSKIATPGVASPAQAPNLRAEARPNPWANWAQDLGADDDALIREQFARYEEETKAGYKPVMIFREAWKPTKAQ</sequence>
<evidence type="ECO:0000313" key="3">
    <source>
        <dbReference type="EMBL" id="PSN70688.1"/>
    </source>
</evidence>
<proteinExistence type="predicted"/>
<evidence type="ECO:0000256" key="1">
    <source>
        <dbReference type="SAM" id="MobiDB-lite"/>
    </source>
</evidence>
<keyword evidence="2" id="KW-1133">Transmembrane helix</keyword>
<feature type="compositionally biased region" description="Basic and acidic residues" evidence="1">
    <location>
        <begin position="273"/>
        <end position="295"/>
    </location>
</feature>
<protein>
    <submittedName>
        <fullName evidence="3">Uncharacterized protein</fullName>
    </submittedName>
</protein>
<keyword evidence="4" id="KW-1185">Reference proteome</keyword>
<organism evidence="3 4">
    <name type="scientific">Corynespora cassiicola Philippines</name>
    <dbReference type="NCBI Taxonomy" id="1448308"/>
    <lineage>
        <taxon>Eukaryota</taxon>
        <taxon>Fungi</taxon>
        <taxon>Dikarya</taxon>
        <taxon>Ascomycota</taxon>
        <taxon>Pezizomycotina</taxon>
        <taxon>Dothideomycetes</taxon>
        <taxon>Pleosporomycetidae</taxon>
        <taxon>Pleosporales</taxon>
        <taxon>Corynesporascaceae</taxon>
        <taxon>Corynespora</taxon>
    </lineage>
</organism>
<feature type="region of interest" description="Disordered" evidence="1">
    <location>
        <begin position="249"/>
        <end position="351"/>
    </location>
</feature>
<dbReference type="AlphaFoldDB" id="A0A2T2P012"/>
<keyword evidence="2" id="KW-0812">Transmembrane</keyword>
<dbReference type="Proteomes" id="UP000240883">
    <property type="component" value="Unassembled WGS sequence"/>
</dbReference>
<evidence type="ECO:0000313" key="4">
    <source>
        <dbReference type="Proteomes" id="UP000240883"/>
    </source>
</evidence>
<keyword evidence="2" id="KW-0472">Membrane</keyword>
<accession>A0A2T2P012</accession>
<reference evidence="3 4" key="1">
    <citation type="journal article" date="2018" name="Front. Microbiol.">
        <title>Genome-Wide Analysis of Corynespora cassiicola Leaf Fall Disease Putative Effectors.</title>
        <authorList>
            <person name="Lopez D."/>
            <person name="Ribeiro S."/>
            <person name="Label P."/>
            <person name="Fumanal B."/>
            <person name="Venisse J.S."/>
            <person name="Kohler A."/>
            <person name="de Oliveira R.R."/>
            <person name="Labutti K."/>
            <person name="Lipzen A."/>
            <person name="Lail K."/>
            <person name="Bauer D."/>
            <person name="Ohm R.A."/>
            <person name="Barry K.W."/>
            <person name="Spatafora J."/>
            <person name="Grigoriev I.V."/>
            <person name="Martin F.M."/>
            <person name="Pujade-Renaud V."/>
        </authorList>
    </citation>
    <scope>NUCLEOTIDE SEQUENCE [LARGE SCALE GENOMIC DNA]</scope>
    <source>
        <strain evidence="3 4">Philippines</strain>
    </source>
</reference>
<feature type="transmembrane region" description="Helical" evidence="2">
    <location>
        <begin position="202"/>
        <end position="222"/>
    </location>
</feature>
<dbReference type="EMBL" id="KZ678131">
    <property type="protein sequence ID" value="PSN70688.1"/>
    <property type="molecule type" value="Genomic_DNA"/>
</dbReference>
<gene>
    <name evidence="3" type="ORF">BS50DRAFT_630770</name>
</gene>
<feature type="transmembrane region" description="Helical" evidence="2">
    <location>
        <begin position="174"/>
        <end position="196"/>
    </location>
</feature>
<evidence type="ECO:0000256" key="2">
    <source>
        <dbReference type="SAM" id="Phobius"/>
    </source>
</evidence>
<name>A0A2T2P012_CORCC</name>